<evidence type="ECO:0000313" key="16">
    <source>
        <dbReference type="Proteomes" id="UP000735592"/>
    </source>
</evidence>
<evidence type="ECO:0000313" key="15">
    <source>
        <dbReference type="EMBL" id="MTW32281.1"/>
    </source>
</evidence>
<keyword evidence="7 10" id="KW-0472">Membrane</keyword>
<comment type="similarity">
    <text evidence="2 10 11">Belongs to the TonB-dependent receptor family.</text>
</comment>
<proteinExistence type="inferred from homology"/>
<keyword evidence="16" id="KW-1185">Reference proteome</keyword>
<evidence type="ECO:0000256" key="7">
    <source>
        <dbReference type="ARBA" id="ARBA00023136"/>
    </source>
</evidence>
<evidence type="ECO:0000256" key="10">
    <source>
        <dbReference type="PROSITE-ProRule" id="PRU01360"/>
    </source>
</evidence>
<feature type="chain" id="PRO_5045892442" evidence="12">
    <location>
        <begin position="32"/>
        <end position="948"/>
    </location>
</feature>
<feature type="domain" description="TonB-dependent receptor plug" evidence="14">
    <location>
        <begin position="54"/>
        <end position="171"/>
    </location>
</feature>
<dbReference type="SUPFAM" id="SSF56935">
    <property type="entry name" value="Porins"/>
    <property type="match status" value="1"/>
</dbReference>
<evidence type="ECO:0000256" key="3">
    <source>
        <dbReference type="ARBA" id="ARBA00022448"/>
    </source>
</evidence>
<evidence type="ECO:0000256" key="2">
    <source>
        <dbReference type="ARBA" id="ARBA00009810"/>
    </source>
</evidence>
<evidence type="ECO:0000256" key="5">
    <source>
        <dbReference type="ARBA" id="ARBA00022692"/>
    </source>
</evidence>
<dbReference type="Pfam" id="PF00593">
    <property type="entry name" value="TonB_dep_Rec_b-barrel"/>
    <property type="match status" value="1"/>
</dbReference>
<dbReference type="Gene3D" id="2.40.170.20">
    <property type="entry name" value="TonB-dependent receptor, beta-barrel domain"/>
    <property type="match status" value="1"/>
</dbReference>
<protein>
    <submittedName>
        <fullName evidence="15">TonB-dependent receptor</fullName>
    </submittedName>
</protein>
<keyword evidence="4 10" id="KW-1134">Transmembrane beta strand</keyword>
<gene>
    <name evidence="15" type="ORF">GM655_05490</name>
</gene>
<dbReference type="InterPro" id="IPR012910">
    <property type="entry name" value="Plug_dom"/>
</dbReference>
<dbReference type="EMBL" id="WNKW01000001">
    <property type="protein sequence ID" value="MTW32281.1"/>
    <property type="molecule type" value="Genomic_DNA"/>
</dbReference>
<dbReference type="PROSITE" id="PS52016">
    <property type="entry name" value="TONB_DEPENDENT_REC_3"/>
    <property type="match status" value="1"/>
</dbReference>
<reference evidence="15 16" key="1">
    <citation type="submission" date="2019-11" db="EMBL/GenBank/DDBJ databases">
        <title>Type strains purchased from KCTC, JCM and DSMZ.</title>
        <authorList>
            <person name="Lu H."/>
        </authorList>
    </citation>
    <scope>NUCLEOTIDE SEQUENCE [LARGE SCALE GENOMIC DNA]</scope>
    <source>
        <strain evidence="15 16">DSM 103461</strain>
    </source>
</reference>
<keyword evidence="12" id="KW-0732">Signal</keyword>
<keyword evidence="3 10" id="KW-0813">Transport</keyword>
<keyword evidence="6 11" id="KW-0798">TonB box</keyword>
<accession>A0ABW9SK69</accession>
<evidence type="ECO:0000256" key="8">
    <source>
        <dbReference type="ARBA" id="ARBA00023170"/>
    </source>
</evidence>
<evidence type="ECO:0000256" key="4">
    <source>
        <dbReference type="ARBA" id="ARBA00022452"/>
    </source>
</evidence>
<sequence length="948" mass="100507">MKLRMKSMPLAILQVVASGALTMAVSQPAFAQQKEEVVPQRVVITGSLISRADKETASPVQVLTAEDIAKSGYTSVAEVLSNLSANGQGALGSGFSGAFANGGAGVSLRGLTVGLTLVLIDGHRMAPYPLSDDAQRQFVDVSAIPFDAIDHIEVLKDGASSVYGSDAIAGVINIILKKSFNGTSIKTDAGTSQHGGGTTYKAAITHGFGDLATDGYNVFGSLEMRHAEAIKLSDRDNQIWANGDWSSRGGMNLTRGVPNAQNSRLIATSSPFFYNPAGTGGVNNPANFQFLDPSCNYNKYMAGGCAIRDTVSFLQPETKNVNALVGFTKNLGDDWKLAVKASVFQRESENNRGVPATFSPSSFTGNTSLVPGANPKIVNVYGSTVFPASYPLNTLGAPARLYGYIPGLDPSSTQKNKATSSRLVADLNGNWNGWDIGAALGYTRVKTDIDYSGYVNRAALYQAMTRASNPFSPLGGNSAADLAAVSPHFNNQATDTLTFADVHGVHEVMELAGGTMNFAAGLSYTHKNLNAPSADLLAQGVVGNGAAYVFGKETNTAAYAQLSAPVLKNLELEASARYDHYDTYGHSFTPKAGFKYKPMDMLSLRGTYSRGFRAPNAAENGIAGSFFSFHAINDPILCKDGNPKTAGNVPAACNFAPAFVQQTTKDLSPEKSKSYTFGAIFEPTRNFSTTFDYYRIEVNNQINTAAGLPGFVPTYVRNAIFPVDIADGKGGTYSANPSVGTIAYGSSGYVNSGGTTTSGIELDFLYKQKLGDLGNIKADLTFNHMISYVLSSNGIDYELAGTHGPSVISGDTGNPKNRAQLTLGWDKGPLAVTTTFNWVGSFSALDPSVDVTECKDVASVSGRAYFYGKDTPAGYCHVPSFMSTDLNVTYKIGKNWMIKGSILNLFDRKPPIDVATYGNSNNLTAYNATLHQAGAVGRFFSLGANYSF</sequence>
<dbReference type="InterPro" id="IPR039426">
    <property type="entry name" value="TonB-dep_rcpt-like"/>
</dbReference>
<organism evidence="15 16">
    <name type="scientific">Pseudoduganella danionis</name>
    <dbReference type="NCBI Taxonomy" id="1890295"/>
    <lineage>
        <taxon>Bacteria</taxon>
        <taxon>Pseudomonadati</taxon>
        <taxon>Pseudomonadota</taxon>
        <taxon>Betaproteobacteria</taxon>
        <taxon>Burkholderiales</taxon>
        <taxon>Oxalobacteraceae</taxon>
        <taxon>Telluria group</taxon>
        <taxon>Pseudoduganella</taxon>
    </lineage>
</organism>
<dbReference type="Pfam" id="PF07715">
    <property type="entry name" value="Plug"/>
    <property type="match status" value="1"/>
</dbReference>
<dbReference type="CDD" id="cd01347">
    <property type="entry name" value="ligand_gated_channel"/>
    <property type="match status" value="1"/>
</dbReference>
<dbReference type="PANTHER" id="PTHR47234">
    <property type="match status" value="1"/>
</dbReference>
<feature type="signal peptide" evidence="12">
    <location>
        <begin position="1"/>
        <end position="31"/>
    </location>
</feature>
<evidence type="ECO:0000259" key="14">
    <source>
        <dbReference type="Pfam" id="PF07715"/>
    </source>
</evidence>
<evidence type="ECO:0000256" key="1">
    <source>
        <dbReference type="ARBA" id="ARBA00004571"/>
    </source>
</evidence>
<evidence type="ECO:0000256" key="12">
    <source>
        <dbReference type="SAM" id="SignalP"/>
    </source>
</evidence>
<dbReference type="PANTHER" id="PTHR47234:SF2">
    <property type="entry name" value="TONB-DEPENDENT RECEPTOR"/>
    <property type="match status" value="1"/>
</dbReference>
<comment type="caution">
    <text evidence="15">The sequence shown here is derived from an EMBL/GenBank/DDBJ whole genome shotgun (WGS) entry which is preliminary data.</text>
</comment>
<evidence type="ECO:0000256" key="11">
    <source>
        <dbReference type="RuleBase" id="RU003357"/>
    </source>
</evidence>
<dbReference type="InterPro" id="IPR036942">
    <property type="entry name" value="Beta-barrel_TonB_sf"/>
</dbReference>
<comment type="subcellular location">
    <subcellularLocation>
        <location evidence="1 10">Cell outer membrane</location>
        <topology evidence="1 10">Multi-pass membrane protein</topology>
    </subcellularLocation>
</comment>
<evidence type="ECO:0000256" key="6">
    <source>
        <dbReference type="ARBA" id="ARBA00023077"/>
    </source>
</evidence>
<dbReference type="InterPro" id="IPR037066">
    <property type="entry name" value="Plug_dom_sf"/>
</dbReference>
<dbReference type="Proteomes" id="UP000735592">
    <property type="component" value="Unassembled WGS sequence"/>
</dbReference>
<dbReference type="RefSeq" id="WP_155433564.1">
    <property type="nucleotide sequence ID" value="NZ_JBHLXK010000003.1"/>
</dbReference>
<feature type="domain" description="TonB-dependent receptor-like beta-barrel" evidence="13">
    <location>
        <begin position="388"/>
        <end position="905"/>
    </location>
</feature>
<evidence type="ECO:0000259" key="13">
    <source>
        <dbReference type="Pfam" id="PF00593"/>
    </source>
</evidence>
<keyword evidence="8 15" id="KW-0675">Receptor</keyword>
<evidence type="ECO:0000256" key="9">
    <source>
        <dbReference type="ARBA" id="ARBA00023237"/>
    </source>
</evidence>
<keyword evidence="5 10" id="KW-0812">Transmembrane</keyword>
<name>A0ABW9SK69_9BURK</name>
<dbReference type="Gene3D" id="2.170.130.10">
    <property type="entry name" value="TonB-dependent receptor, plug domain"/>
    <property type="match status" value="1"/>
</dbReference>
<keyword evidence="9 10" id="KW-0998">Cell outer membrane</keyword>
<dbReference type="InterPro" id="IPR000531">
    <property type="entry name" value="Beta-barrel_TonB"/>
</dbReference>